<dbReference type="Pfam" id="PF01569">
    <property type="entry name" value="PAP2"/>
    <property type="match status" value="1"/>
</dbReference>
<keyword evidence="4" id="KW-0378">Hydrolase</keyword>
<evidence type="ECO:0000256" key="6">
    <source>
        <dbReference type="ARBA" id="ARBA00023136"/>
    </source>
</evidence>
<keyword evidence="6 7" id="KW-0472">Membrane</keyword>
<protein>
    <submittedName>
        <fullName evidence="9">Undecaprenyl-diphosphatase</fullName>
    </submittedName>
</protein>
<dbReference type="STRING" id="99656.SAMN05421659_103226"/>
<dbReference type="EMBL" id="FOJI01000003">
    <property type="protein sequence ID" value="SEW02576.1"/>
    <property type="molecule type" value="Genomic_DNA"/>
</dbReference>
<evidence type="ECO:0000256" key="1">
    <source>
        <dbReference type="ARBA" id="ARBA00004651"/>
    </source>
</evidence>
<feature type="transmembrane region" description="Helical" evidence="7">
    <location>
        <begin position="20"/>
        <end position="42"/>
    </location>
</feature>
<dbReference type="Proteomes" id="UP000199701">
    <property type="component" value="Unassembled WGS sequence"/>
</dbReference>
<dbReference type="PANTHER" id="PTHR14969">
    <property type="entry name" value="SPHINGOSINE-1-PHOSPHATE PHOSPHOHYDROLASE"/>
    <property type="match status" value="1"/>
</dbReference>
<proteinExistence type="predicted"/>
<comment type="subcellular location">
    <subcellularLocation>
        <location evidence="1">Cell membrane</location>
        <topology evidence="1">Multi-pass membrane protein</topology>
    </subcellularLocation>
</comment>
<name>A0A1I0NNV1_9FIRM</name>
<reference evidence="9 10" key="1">
    <citation type="submission" date="2016-10" db="EMBL/GenBank/DDBJ databases">
        <authorList>
            <person name="de Groot N.N."/>
        </authorList>
    </citation>
    <scope>NUCLEOTIDE SEQUENCE [LARGE SCALE GENOMIC DNA]</scope>
    <source>
        <strain evidence="9 10">DSM 9179</strain>
    </source>
</reference>
<dbReference type="AlphaFoldDB" id="A0A1I0NNV1"/>
<dbReference type="PANTHER" id="PTHR14969:SF62">
    <property type="entry name" value="DECAPRENYLPHOSPHORYL-5-PHOSPHORIBOSE PHOSPHATASE RV3807C-RELATED"/>
    <property type="match status" value="1"/>
</dbReference>
<dbReference type="InterPro" id="IPR036938">
    <property type="entry name" value="PAP2/HPO_sf"/>
</dbReference>
<sequence length="185" mass="20667">MEFSILFWFQSISNHVLDSVMIGFTNLVNGGMLWILLAAVLMCTKKYRICGITMGLALLLSLIMCNGIMKNLVARPRPCWVDTSVHLLIKNPTDYSFPSGHTSASFAAAVALFMYHKRMGIIALIIAANIAISRIYLFVHYPSDVFVSLILGSLYGVIAYFIIKSISKRYSKFSDWVTPTLGKEL</sequence>
<feature type="transmembrane region" description="Helical" evidence="7">
    <location>
        <begin position="49"/>
        <end position="69"/>
    </location>
</feature>
<evidence type="ECO:0000313" key="9">
    <source>
        <dbReference type="EMBL" id="SEW02576.1"/>
    </source>
</evidence>
<evidence type="ECO:0000256" key="3">
    <source>
        <dbReference type="ARBA" id="ARBA00022692"/>
    </source>
</evidence>
<dbReference type="SUPFAM" id="SSF48317">
    <property type="entry name" value="Acid phosphatase/Vanadium-dependent haloperoxidase"/>
    <property type="match status" value="1"/>
</dbReference>
<evidence type="ECO:0000313" key="10">
    <source>
        <dbReference type="Proteomes" id="UP000199701"/>
    </source>
</evidence>
<keyword evidence="10" id="KW-1185">Reference proteome</keyword>
<evidence type="ECO:0000256" key="5">
    <source>
        <dbReference type="ARBA" id="ARBA00022989"/>
    </source>
</evidence>
<evidence type="ECO:0000256" key="7">
    <source>
        <dbReference type="SAM" id="Phobius"/>
    </source>
</evidence>
<organism evidence="9 10">
    <name type="scientific">[Clostridium] fimetarium</name>
    <dbReference type="NCBI Taxonomy" id="99656"/>
    <lineage>
        <taxon>Bacteria</taxon>
        <taxon>Bacillati</taxon>
        <taxon>Bacillota</taxon>
        <taxon>Clostridia</taxon>
        <taxon>Lachnospirales</taxon>
        <taxon>Lachnospiraceae</taxon>
    </lineage>
</organism>
<evidence type="ECO:0000256" key="2">
    <source>
        <dbReference type="ARBA" id="ARBA00022475"/>
    </source>
</evidence>
<feature type="domain" description="Phosphatidic acid phosphatase type 2/haloperoxidase" evidence="8">
    <location>
        <begin position="53"/>
        <end position="160"/>
    </location>
</feature>
<evidence type="ECO:0000256" key="4">
    <source>
        <dbReference type="ARBA" id="ARBA00022801"/>
    </source>
</evidence>
<keyword evidence="5 7" id="KW-1133">Transmembrane helix</keyword>
<dbReference type="OrthoDB" id="9789113at2"/>
<feature type="transmembrane region" description="Helical" evidence="7">
    <location>
        <begin position="121"/>
        <end position="139"/>
    </location>
</feature>
<keyword evidence="2" id="KW-1003">Cell membrane</keyword>
<dbReference type="GO" id="GO:0016787">
    <property type="term" value="F:hydrolase activity"/>
    <property type="evidence" value="ECO:0007669"/>
    <property type="project" value="UniProtKB-KW"/>
</dbReference>
<dbReference type="Gene3D" id="1.20.144.10">
    <property type="entry name" value="Phosphatidic acid phosphatase type 2/haloperoxidase"/>
    <property type="match status" value="1"/>
</dbReference>
<evidence type="ECO:0000259" key="8">
    <source>
        <dbReference type="SMART" id="SM00014"/>
    </source>
</evidence>
<dbReference type="GO" id="GO:0005886">
    <property type="term" value="C:plasma membrane"/>
    <property type="evidence" value="ECO:0007669"/>
    <property type="project" value="UniProtKB-SubCell"/>
</dbReference>
<gene>
    <name evidence="9" type="ORF">SAMN05421659_103226</name>
</gene>
<dbReference type="SMART" id="SM00014">
    <property type="entry name" value="acidPPc"/>
    <property type="match status" value="1"/>
</dbReference>
<dbReference type="RefSeq" id="WP_092451405.1">
    <property type="nucleotide sequence ID" value="NZ_FOJI01000003.1"/>
</dbReference>
<accession>A0A1I0NNV1</accession>
<dbReference type="InterPro" id="IPR000326">
    <property type="entry name" value="PAP2/HPO"/>
</dbReference>
<feature type="transmembrane region" description="Helical" evidence="7">
    <location>
        <begin position="145"/>
        <end position="163"/>
    </location>
</feature>
<keyword evidence="3 7" id="KW-0812">Transmembrane</keyword>